<keyword evidence="3" id="KW-0547">Nucleotide-binding</keyword>
<dbReference type="EMBL" id="BSXN01002752">
    <property type="protein sequence ID" value="GME77530.1"/>
    <property type="molecule type" value="Genomic_DNA"/>
</dbReference>
<dbReference type="SUPFAM" id="SSF56112">
    <property type="entry name" value="Protein kinase-like (PK-like)"/>
    <property type="match status" value="1"/>
</dbReference>
<protein>
    <recommendedName>
        <fullName evidence="1">non-specific serine/threonine protein kinase</fullName>
        <ecNumber evidence="1">2.7.11.1</ecNumber>
    </recommendedName>
</protein>
<dbReference type="GO" id="GO:0000045">
    <property type="term" value="P:autophagosome assembly"/>
    <property type="evidence" value="ECO:0007669"/>
    <property type="project" value="TreeGrafter"/>
</dbReference>
<keyword evidence="2" id="KW-0808">Transferase</keyword>
<evidence type="ECO:0000313" key="9">
    <source>
        <dbReference type="Proteomes" id="UP001165120"/>
    </source>
</evidence>
<keyword evidence="4" id="KW-0418">Kinase</keyword>
<feature type="compositionally biased region" description="Low complexity" evidence="6">
    <location>
        <begin position="332"/>
        <end position="359"/>
    </location>
</feature>
<dbReference type="InterPro" id="IPR000719">
    <property type="entry name" value="Prot_kinase_dom"/>
</dbReference>
<dbReference type="GO" id="GO:0061709">
    <property type="term" value="P:reticulophagy"/>
    <property type="evidence" value="ECO:0007669"/>
    <property type="project" value="TreeGrafter"/>
</dbReference>
<evidence type="ECO:0000256" key="6">
    <source>
        <dbReference type="SAM" id="MobiDB-lite"/>
    </source>
</evidence>
<dbReference type="SMART" id="SM00220">
    <property type="entry name" value="S_TKc"/>
    <property type="match status" value="1"/>
</dbReference>
<dbReference type="GO" id="GO:0034045">
    <property type="term" value="C:phagophore assembly site membrane"/>
    <property type="evidence" value="ECO:0007669"/>
    <property type="project" value="TreeGrafter"/>
</dbReference>
<evidence type="ECO:0000259" key="7">
    <source>
        <dbReference type="PROSITE" id="PS50011"/>
    </source>
</evidence>
<evidence type="ECO:0000256" key="5">
    <source>
        <dbReference type="ARBA" id="ARBA00022840"/>
    </source>
</evidence>
<feature type="compositionally biased region" description="Low complexity" evidence="6">
    <location>
        <begin position="282"/>
        <end position="291"/>
    </location>
</feature>
<dbReference type="PROSITE" id="PS00108">
    <property type="entry name" value="PROTEIN_KINASE_ST"/>
    <property type="match status" value="1"/>
</dbReference>
<evidence type="ECO:0000313" key="8">
    <source>
        <dbReference type="EMBL" id="GME77530.1"/>
    </source>
</evidence>
<dbReference type="GO" id="GO:0034727">
    <property type="term" value="P:piecemeal microautophagy of the nucleus"/>
    <property type="evidence" value="ECO:0007669"/>
    <property type="project" value="TreeGrafter"/>
</dbReference>
<feature type="region of interest" description="Disordered" evidence="6">
    <location>
        <begin position="309"/>
        <end position="359"/>
    </location>
</feature>
<evidence type="ECO:0000256" key="3">
    <source>
        <dbReference type="ARBA" id="ARBA00022741"/>
    </source>
</evidence>
<gene>
    <name evidence="8" type="ORF">Cboi02_000556100</name>
</gene>
<evidence type="ECO:0000256" key="1">
    <source>
        <dbReference type="ARBA" id="ARBA00012513"/>
    </source>
</evidence>
<dbReference type="GO" id="GO:0010506">
    <property type="term" value="P:regulation of autophagy"/>
    <property type="evidence" value="ECO:0007669"/>
    <property type="project" value="InterPro"/>
</dbReference>
<dbReference type="PANTHER" id="PTHR24348:SF22">
    <property type="entry name" value="NON-SPECIFIC SERINE_THREONINE PROTEIN KINASE"/>
    <property type="match status" value="1"/>
</dbReference>
<dbReference type="InterPro" id="IPR011009">
    <property type="entry name" value="Kinase-like_dom_sf"/>
</dbReference>
<reference evidence="8" key="1">
    <citation type="submission" date="2023-04" db="EMBL/GenBank/DDBJ databases">
        <title>Candida boidinii NBRC 10035.</title>
        <authorList>
            <person name="Ichikawa N."/>
            <person name="Sato H."/>
            <person name="Tonouchi N."/>
        </authorList>
    </citation>
    <scope>NUCLEOTIDE SEQUENCE</scope>
    <source>
        <strain evidence="8">NBRC 10035</strain>
    </source>
</reference>
<evidence type="ECO:0000256" key="4">
    <source>
        <dbReference type="ARBA" id="ARBA00022777"/>
    </source>
</evidence>
<dbReference type="InterPro" id="IPR008271">
    <property type="entry name" value="Ser/Thr_kinase_AS"/>
</dbReference>
<comment type="caution">
    <text evidence="8">The sequence shown here is derived from an EMBL/GenBank/DDBJ whole genome shotgun (WGS) entry which is preliminary data.</text>
</comment>
<dbReference type="GO" id="GO:0005829">
    <property type="term" value="C:cytosol"/>
    <property type="evidence" value="ECO:0007669"/>
    <property type="project" value="TreeGrafter"/>
</dbReference>
<keyword evidence="9" id="KW-1185">Reference proteome</keyword>
<feature type="domain" description="Protein kinase" evidence="7">
    <location>
        <begin position="1"/>
        <end position="220"/>
    </location>
</feature>
<feature type="region of interest" description="Disordered" evidence="6">
    <location>
        <begin position="260"/>
        <end position="291"/>
    </location>
</feature>
<dbReference type="InterPro" id="IPR045269">
    <property type="entry name" value="Atg1-like"/>
</dbReference>
<accession>A0A9W6WK81</accession>
<dbReference type="GO" id="GO:0004674">
    <property type="term" value="F:protein serine/threonine kinase activity"/>
    <property type="evidence" value="ECO:0007669"/>
    <property type="project" value="UniProtKB-EC"/>
</dbReference>
<dbReference type="GO" id="GO:0042594">
    <property type="term" value="P:response to starvation"/>
    <property type="evidence" value="ECO:0007669"/>
    <property type="project" value="TreeGrafter"/>
</dbReference>
<dbReference type="EC" id="2.7.11.1" evidence="1"/>
<dbReference type="GO" id="GO:0000422">
    <property type="term" value="P:autophagy of mitochondrion"/>
    <property type="evidence" value="ECO:0007669"/>
    <property type="project" value="TreeGrafter"/>
</dbReference>
<dbReference type="AlphaFoldDB" id="A0A9W6WK81"/>
<feature type="compositionally biased region" description="Polar residues" evidence="6">
    <location>
        <begin position="319"/>
        <end position="331"/>
    </location>
</feature>
<evidence type="ECO:0000256" key="2">
    <source>
        <dbReference type="ARBA" id="ARBA00022679"/>
    </source>
</evidence>
<dbReference type="PROSITE" id="PS50011">
    <property type="entry name" value="PROTEIN_KINASE_DOM"/>
    <property type="match status" value="1"/>
</dbReference>
<dbReference type="Proteomes" id="UP001165120">
    <property type="component" value="Unassembled WGS sequence"/>
</dbReference>
<dbReference type="Pfam" id="PF00069">
    <property type="entry name" value="Pkinase"/>
    <property type="match status" value="1"/>
</dbReference>
<feature type="compositionally biased region" description="Acidic residues" evidence="6">
    <location>
        <begin position="265"/>
        <end position="276"/>
    </location>
</feature>
<dbReference type="Gene3D" id="1.10.510.10">
    <property type="entry name" value="Transferase(Phosphotransferase) domain 1"/>
    <property type="match status" value="1"/>
</dbReference>
<dbReference type="PANTHER" id="PTHR24348">
    <property type="entry name" value="SERINE/THREONINE-PROTEIN KINASE UNC-51-RELATED"/>
    <property type="match status" value="1"/>
</dbReference>
<dbReference type="GO" id="GO:0005524">
    <property type="term" value="F:ATP binding"/>
    <property type="evidence" value="ECO:0007669"/>
    <property type="project" value="UniProtKB-KW"/>
</dbReference>
<name>A0A9W6WK81_CANBO</name>
<proteinExistence type="predicted"/>
<dbReference type="GO" id="GO:0005776">
    <property type="term" value="C:autophagosome"/>
    <property type="evidence" value="ECO:0007669"/>
    <property type="project" value="TreeGrafter"/>
</dbReference>
<organism evidence="8 9">
    <name type="scientific">Candida boidinii</name>
    <name type="common">Yeast</name>
    <dbReference type="NCBI Taxonomy" id="5477"/>
    <lineage>
        <taxon>Eukaryota</taxon>
        <taxon>Fungi</taxon>
        <taxon>Dikarya</taxon>
        <taxon>Ascomycota</taxon>
        <taxon>Saccharomycotina</taxon>
        <taxon>Pichiomycetes</taxon>
        <taxon>Pichiales</taxon>
        <taxon>Pichiaceae</taxon>
        <taxon>Ogataea</taxon>
        <taxon>Ogataea/Candida clade</taxon>
    </lineage>
</organism>
<keyword evidence="5" id="KW-0067">ATP-binding</keyword>
<sequence>MDFCSLGDLHFFIRPENQLTGSHPLLKSIFERYPPPKNSHGLNEIIIINFTKQLASALKFLRSQNLIHRDLKPQNILLAQPVNSKEEFIKKGYVGLIDLPILKIADFGFARILPSTSMAETLCGSPLYMAPEILRYEKYNAKADLWSVGAIIYEMIVGKPPFSASNHMELVKKIQRTKDKINFPSNFPINQDLIRLVCALLKLNPTERMGFKEFFNDPIIISNNLNISTIDEPLDCSKLDEKMFISEYLPSKPLKNLKTIRNDDSNEVEEVDEDDGKETTKHPTNTATATAKNNISVKNTKLLQKQRGIKQPLIRPQLHQLQTTTSATPQLNDVTDSNDNTNTSKQPNSSNDLLLLNNNNTPYSATTSPTTTLKIGSNANRLNKLKQQQQNKYDLVFDKEYVVVEKNAVEINTLADELENAEQDTLPLRIKSHRHRITINYYRTIQEIPQEQQQQIQAK</sequence>